<dbReference type="InterPro" id="IPR051317">
    <property type="entry name" value="Gfo/Idh/MocA_oxidoreduct"/>
</dbReference>
<dbReference type="OrthoDB" id="9774191at2"/>
<dbReference type="InterPro" id="IPR036291">
    <property type="entry name" value="NAD(P)-bd_dom_sf"/>
</dbReference>
<gene>
    <name evidence="5" type="ORF">EJB06_13060</name>
</gene>
<dbReference type="Pfam" id="PF02894">
    <property type="entry name" value="GFO_IDH_MocA_C"/>
    <property type="match status" value="1"/>
</dbReference>
<evidence type="ECO:0000259" key="3">
    <source>
        <dbReference type="Pfam" id="PF01408"/>
    </source>
</evidence>
<dbReference type="InterPro" id="IPR000683">
    <property type="entry name" value="Gfo/Idh/MocA-like_OxRdtase_N"/>
</dbReference>
<organism evidence="5 6">
    <name type="scientific">Massilia atriviolacea</name>
    <dbReference type="NCBI Taxonomy" id="2495579"/>
    <lineage>
        <taxon>Bacteria</taxon>
        <taxon>Pseudomonadati</taxon>
        <taxon>Pseudomonadota</taxon>
        <taxon>Betaproteobacteria</taxon>
        <taxon>Burkholderiales</taxon>
        <taxon>Oxalobacteraceae</taxon>
        <taxon>Telluria group</taxon>
        <taxon>Massilia</taxon>
    </lineage>
</organism>
<comment type="caution">
    <text evidence="5">The sequence shown here is derived from an EMBL/GenBank/DDBJ whole genome shotgun (WGS) entry which is preliminary data.</text>
</comment>
<dbReference type="PANTHER" id="PTHR43708:SF5">
    <property type="entry name" value="CONSERVED EXPRESSED OXIDOREDUCTASE (EUROFUNG)-RELATED"/>
    <property type="match status" value="1"/>
</dbReference>
<sequence>MDERREVRVGLIGYGFSGATFQAPLIASVPGMRLTRVCSSQGERVRRDFPEAQVVAEPSELIASAEVDLVVVATANASHAPLAKQALSAGKHVVVEKPFTITLDDGAELIALAEERQLLLSVFHNRRWDSDFLTLRQTIESGLLGPINTYQAHFDRYRPSVRGRWREQDLPGSGLLYDLGAHLIDQALVLFGNPDCVNCDMGVQRGPVASGASDDYFHLTMRYGARRVILHAASLVLQAGPRFIVHGETGSFIKHGIDPQEAALMRGERPGAPGWGVEAESQHAQISFVKGDLAVTGTARSLPGAYQEYYQRVFDAIVNGKSLPVTAREGLAVIKIIRMAMQSHAQQRSVTFD</sequence>
<dbReference type="PANTHER" id="PTHR43708">
    <property type="entry name" value="CONSERVED EXPRESSED OXIDOREDUCTASE (EUROFUNG)"/>
    <property type="match status" value="1"/>
</dbReference>
<dbReference type="InterPro" id="IPR004104">
    <property type="entry name" value="Gfo/Idh/MocA-like_OxRdtase_C"/>
</dbReference>
<dbReference type="NCBIfam" id="NF008607">
    <property type="entry name" value="PRK11579.1"/>
    <property type="match status" value="1"/>
</dbReference>
<evidence type="ECO:0000313" key="5">
    <source>
        <dbReference type="EMBL" id="RSZ58562.1"/>
    </source>
</evidence>
<dbReference type="GO" id="GO:0000166">
    <property type="term" value="F:nucleotide binding"/>
    <property type="evidence" value="ECO:0007669"/>
    <property type="project" value="InterPro"/>
</dbReference>
<name>A0A430HM54_9BURK</name>
<evidence type="ECO:0000256" key="1">
    <source>
        <dbReference type="ARBA" id="ARBA00010928"/>
    </source>
</evidence>
<dbReference type="Gene3D" id="3.30.360.10">
    <property type="entry name" value="Dihydrodipicolinate Reductase, domain 2"/>
    <property type="match status" value="1"/>
</dbReference>
<evidence type="ECO:0000259" key="4">
    <source>
        <dbReference type="Pfam" id="PF02894"/>
    </source>
</evidence>
<keyword evidence="2" id="KW-0560">Oxidoreductase</keyword>
<keyword evidence="6" id="KW-1185">Reference proteome</keyword>
<feature type="domain" description="Gfo/Idh/MocA-like oxidoreductase N-terminal" evidence="3">
    <location>
        <begin position="7"/>
        <end position="124"/>
    </location>
</feature>
<dbReference type="RefSeq" id="WP_126074460.1">
    <property type="nucleotide sequence ID" value="NZ_CP051166.1"/>
</dbReference>
<dbReference type="Pfam" id="PF01408">
    <property type="entry name" value="GFO_IDH_MocA"/>
    <property type="match status" value="1"/>
</dbReference>
<dbReference type="Proteomes" id="UP000278085">
    <property type="component" value="Unassembled WGS sequence"/>
</dbReference>
<dbReference type="GO" id="GO:0016491">
    <property type="term" value="F:oxidoreductase activity"/>
    <property type="evidence" value="ECO:0007669"/>
    <property type="project" value="UniProtKB-KW"/>
</dbReference>
<feature type="domain" description="Gfo/Idh/MocA-like oxidoreductase C-terminal" evidence="4">
    <location>
        <begin position="136"/>
        <end position="351"/>
    </location>
</feature>
<protein>
    <submittedName>
        <fullName evidence="5">Oxidoreductase</fullName>
    </submittedName>
</protein>
<comment type="similarity">
    <text evidence="1">Belongs to the Gfo/Idh/MocA family.</text>
</comment>
<dbReference type="AlphaFoldDB" id="A0A430HM54"/>
<evidence type="ECO:0000313" key="6">
    <source>
        <dbReference type="Proteomes" id="UP000278085"/>
    </source>
</evidence>
<dbReference type="Gene3D" id="3.40.50.720">
    <property type="entry name" value="NAD(P)-binding Rossmann-like Domain"/>
    <property type="match status" value="1"/>
</dbReference>
<reference evidence="5 6" key="1">
    <citation type="submission" date="2018-12" db="EMBL/GenBank/DDBJ databases">
        <authorList>
            <person name="Yang E."/>
        </authorList>
    </citation>
    <scope>NUCLEOTIDE SEQUENCE [LARGE SCALE GENOMIC DNA]</scope>
    <source>
        <strain evidence="5 6">SOD</strain>
    </source>
</reference>
<dbReference type="SUPFAM" id="SSF51735">
    <property type="entry name" value="NAD(P)-binding Rossmann-fold domains"/>
    <property type="match status" value="1"/>
</dbReference>
<dbReference type="EMBL" id="RXLQ01000006">
    <property type="protein sequence ID" value="RSZ58562.1"/>
    <property type="molecule type" value="Genomic_DNA"/>
</dbReference>
<accession>A0A430HM54</accession>
<evidence type="ECO:0000256" key="2">
    <source>
        <dbReference type="ARBA" id="ARBA00023002"/>
    </source>
</evidence>
<proteinExistence type="inferred from homology"/>